<dbReference type="Pfam" id="PF01261">
    <property type="entry name" value="AP_endonuc_2"/>
    <property type="match status" value="1"/>
</dbReference>
<name>A0A382BLT8_9ZZZZ</name>
<dbReference type="InterPro" id="IPR013022">
    <property type="entry name" value="Xyl_isomerase-like_TIM-brl"/>
</dbReference>
<evidence type="ECO:0000259" key="1">
    <source>
        <dbReference type="Pfam" id="PF01261"/>
    </source>
</evidence>
<dbReference type="Gene3D" id="3.20.20.150">
    <property type="entry name" value="Divalent-metal-dependent TIM barrel enzymes"/>
    <property type="match status" value="1"/>
</dbReference>
<protein>
    <recommendedName>
        <fullName evidence="1">Xylose isomerase-like TIM barrel domain-containing protein</fullName>
    </recommendedName>
</protein>
<dbReference type="AlphaFoldDB" id="A0A382BLT8"/>
<dbReference type="InterPro" id="IPR036237">
    <property type="entry name" value="Xyl_isomerase-like_sf"/>
</dbReference>
<sequence length="266" mass="30261">MACINAVSFYENRSIEDICHIIRRIGFESMEVSRIPFFEKLTTTSTRKVFANWVKELGLSTYGFDAWVNFDPYHAREETIKGFKQAIDFASDLDLGQIITHDGHMDITEGKSPGECLKILIPLFQEIADLSDQKGLKVVLEPHPDTLSMDNIFAIDLIDGIDRHNIGLVYDCCHYGVGQPNTYIQAIKNLAHRIQHIHFSDGDCRTYALHLPLEEGELELDAIIENLQEIGFNGTLTSDMYNYPLLEEGAKRNLKRIKEVEEKLGL</sequence>
<feature type="domain" description="Xylose isomerase-like TIM barrel" evidence="1">
    <location>
        <begin position="21"/>
        <end position="259"/>
    </location>
</feature>
<accession>A0A382BLT8</accession>
<dbReference type="InterPro" id="IPR050312">
    <property type="entry name" value="IolE/XylAMocC-like"/>
</dbReference>
<dbReference type="PANTHER" id="PTHR12110">
    <property type="entry name" value="HYDROXYPYRUVATE ISOMERASE"/>
    <property type="match status" value="1"/>
</dbReference>
<organism evidence="2">
    <name type="scientific">marine metagenome</name>
    <dbReference type="NCBI Taxonomy" id="408172"/>
    <lineage>
        <taxon>unclassified sequences</taxon>
        <taxon>metagenomes</taxon>
        <taxon>ecological metagenomes</taxon>
    </lineage>
</organism>
<dbReference type="SUPFAM" id="SSF51658">
    <property type="entry name" value="Xylose isomerase-like"/>
    <property type="match status" value="1"/>
</dbReference>
<evidence type="ECO:0000313" key="2">
    <source>
        <dbReference type="EMBL" id="SVB14103.1"/>
    </source>
</evidence>
<proteinExistence type="predicted"/>
<dbReference type="EMBL" id="UINC01030166">
    <property type="protein sequence ID" value="SVB14103.1"/>
    <property type="molecule type" value="Genomic_DNA"/>
</dbReference>
<gene>
    <name evidence="2" type="ORF">METZ01_LOCUS166957</name>
</gene>
<reference evidence="2" key="1">
    <citation type="submission" date="2018-05" db="EMBL/GenBank/DDBJ databases">
        <authorList>
            <person name="Lanie J.A."/>
            <person name="Ng W.-L."/>
            <person name="Kazmierczak K.M."/>
            <person name="Andrzejewski T.M."/>
            <person name="Davidsen T.M."/>
            <person name="Wayne K.J."/>
            <person name="Tettelin H."/>
            <person name="Glass J.I."/>
            <person name="Rusch D."/>
            <person name="Podicherti R."/>
            <person name="Tsui H.-C.T."/>
            <person name="Winkler M.E."/>
        </authorList>
    </citation>
    <scope>NUCLEOTIDE SEQUENCE</scope>
</reference>